<evidence type="ECO:0000256" key="4">
    <source>
        <dbReference type="ARBA" id="ARBA00022692"/>
    </source>
</evidence>
<evidence type="ECO:0000256" key="6">
    <source>
        <dbReference type="ARBA" id="ARBA00022989"/>
    </source>
</evidence>
<comment type="similarity">
    <text evidence="2 9">Belongs to the mitochondrial pyruvate carrier (MPC) (TC 2.A.105) family.</text>
</comment>
<dbReference type="GO" id="GO:0005743">
    <property type="term" value="C:mitochondrial inner membrane"/>
    <property type="evidence" value="ECO:0007669"/>
    <property type="project" value="UniProtKB-SubCell"/>
</dbReference>
<keyword evidence="3 9" id="KW-0813">Transport</keyword>
<accession>A0A7N2MAM7</accession>
<dbReference type="EMBL" id="LRBV02000008">
    <property type="status" value="NOT_ANNOTATED_CDS"/>
    <property type="molecule type" value="Genomic_DNA"/>
</dbReference>
<dbReference type="Pfam" id="PF03650">
    <property type="entry name" value="MPC"/>
    <property type="match status" value="1"/>
</dbReference>
<reference evidence="10" key="2">
    <citation type="submission" date="2021-01" db="UniProtKB">
        <authorList>
            <consortium name="EnsemblPlants"/>
        </authorList>
    </citation>
    <scope>IDENTIFICATION</scope>
</reference>
<dbReference type="InterPro" id="IPR005336">
    <property type="entry name" value="MPC"/>
</dbReference>
<keyword evidence="6" id="KW-1133">Transmembrane helix</keyword>
<protein>
    <recommendedName>
        <fullName evidence="9">Mitochondrial pyruvate carrier</fullName>
    </recommendedName>
</protein>
<evidence type="ECO:0000313" key="10">
    <source>
        <dbReference type="EnsemblPlants" id="QL08p007428:mrna"/>
    </source>
</evidence>
<dbReference type="AlphaFoldDB" id="A0A7N2MAM7"/>
<reference evidence="10 11" key="1">
    <citation type="journal article" date="2016" name="G3 (Bethesda)">
        <title>First Draft Assembly and Annotation of the Genome of a California Endemic Oak Quercus lobata Nee (Fagaceae).</title>
        <authorList>
            <person name="Sork V.L."/>
            <person name="Fitz-Gibbon S.T."/>
            <person name="Puiu D."/>
            <person name="Crepeau M."/>
            <person name="Gugger P.F."/>
            <person name="Sherman R."/>
            <person name="Stevens K."/>
            <person name="Langley C.H."/>
            <person name="Pellegrini M."/>
            <person name="Salzberg S.L."/>
        </authorList>
    </citation>
    <scope>NUCLEOTIDE SEQUENCE [LARGE SCALE GENOMIC DNA]</scope>
    <source>
        <strain evidence="10 11">cv. SW786</strain>
    </source>
</reference>
<evidence type="ECO:0000256" key="9">
    <source>
        <dbReference type="RuleBase" id="RU363100"/>
    </source>
</evidence>
<evidence type="ECO:0000256" key="1">
    <source>
        <dbReference type="ARBA" id="ARBA00004448"/>
    </source>
</evidence>
<comment type="function">
    <text evidence="9">Mediates the uptake of pyruvate into mitochondria.</text>
</comment>
<dbReference type="OMA" id="FQYELIH"/>
<sequence length="96" mass="10787">MAGSKLQSFWNHPAGPKTIFFWAPTVKWGISIANVVDFSEPPERISYPQQVALMCTGLIYSRFSMVITPNNHHFCIGTLTKVNKYGTLNPIQIFPS</sequence>
<dbReference type="Gramene" id="QL08p007428:mrna">
    <property type="protein sequence ID" value="QL08p007428:mrna"/>
    <property type="gene ID" value="QL08p007428"/>
</dbReference>
<evidence type="ECO:0000256" key="7">
    <source>
        <dbReference type="ARBA" id="ARBA00023128"/>
    </source>
</evidence>
<evidence type="ECO:0000256" key="2">
    <source>
        <dbReference type="ARBA" id="ARBA00006416"/>
    </source>
</evidence>
<evidence type="ECO:0000256" key="3">
    <source>
        <dbReference type="ARBA" id="ARBA00022448"/>
    </source>
</evidence>
<organism evidence="10 11">
    <name type="scientific">Quercus lobata</name>
    <name type="common">Valley oak</name>
    <dbReference type="NCBI Taxonomy" id="97700"/>
    <lineage>
        <taxon>Eukaryota</taxon>
        <taxon>Viridiplantae</taxon>
        <taxon>Streptophyta</taxon>
        <taxon>Embryophyta</taxon>
        <taxon>Tracheophyta</taxon>
        <taxon>Spermatophyta</taxon>
        <taxon>Magnoliopsida</taxon>
        <taxon>eudicotyledons</taxon>
        <taxon>Gunneridae</taxon>
        <taxon>Pentapetalae</taxon>
        <taxon>rosids</taxon>
        <taxon>fabids</taxon>
        <taxon>Fagales</taxon>
        <taxon>Fagaceae</taxon>
        <taxon>Quercus</taxon>
    </lineage>
</organism>
<keyword evidence="8" id="KW-0472">Membrane</keyword>
<dbReference type="InParanoid" id="A0A7N2MAM7"/>
<keyword evidence="11" id="KW-1185">Reference proteome</keyword>
<proteinExistence type="inferred from homology"/>
<evidence type="ECO:0000256" key="8">
    <source>
        <dbReference type="ARBA" id="ARBA00023136"/>
    </source>
</evidence>
<dbReference type="PANTHER" id="PTHR14154">
    <property type="entry name" value="UPF0041 BRAIN PROTEIN 44-RELATED"/>
    <property type="match status" value="1"/>
</dbReference>
<dbReference type="EnsemblPlants" id="QL08p007428:mrna">
    <property type="protein sequence ID" value="QL08p007428:mrna"/>
    <property type="gene ID" value="QL08p007428"/>
</dbReference>
<comment type="subcellular location">
    <subcellularLocation>
        <location evidence="1 9">Mitochondrion inner membrane</location>
        <topology evidence="1 9">Multi-pass membrane protein</topology>
    </subcellularLocation>
</comment>
<dbReference type="GO" id="GO:0006850">
    <property type="term" value="P:pyruvate import into mitochondria"/>
    <property type="evidence" value="ECO:0007669"/>
    <property type="project" value="InterPro"/>
</dbReference>
<dbReference type="Proteomes" id="UP000594261">
    <property type="component" value="Chromosome 8"/>
</dbReference>
<evidence type="ECO:0000256" key="5">
    <source>
        <dbReference type="ARBA" id="ARBA00022792"/>
    </source>
</evidence>
<evidence type="ECO:0000313" key="11">
    <source>
        <dbReference type="Proteomes" id="UP000594261"/>
    </source>
</evidence>
<keyword evidence="5 9" id="KW-0999">Mitochondrion inner membrane</keyword>
<name>A0A7N2MAM7_QUELO</name>
<keyword evidence="7 9" id="KW-0496">Mitochondrion</keyword>
<keyword evidence="4" id="KW-0812">Transmembrane</keyword>